<feature type="signal peptide" evidence="1">
    <location>
        <begin position="1"/>
        <end position="18"/>
    </location>
</feature>
<gene>
    <name evidence="2" type="ORF">PQU94_14660</name>
</gene>
<sequence length="242" mass="25571">MKKHLFAAAALAVLNVCALSPAVAPVAAQAETIKSFVKIDKPAEGAPLLIVTPEVSLSLLTAGGVQEPRSDWSKAAQGHLSAALTAALKAKKYAVSEVALDTYEDPRALQMLKLNDEVVSAIAWQQLPMLRLPTKTTFDWTLGTGARTLVPAAMADKAPRYALFLNCKGSYQSSAKAALNVGMALLGGPMQFGGQGLQSTLVDLDTGQIVWYQFNMVASGTDIREAEGATAAVEKLFKDLPL</sequence>
<dbReference type="Proteomes" id="UP001216595">
    <property type="component" value="Unassembled WGS sequence"/>
</dbReference>
<protein>
    <submittedName>
        <fullName evidence="2">Uncharacterized protein</fullName>
    </submittedName>
</protein>
<keyword evidence="3" id="KW-1185">Reference proteome</keyword>
<evidence type="ECO:0000313" key="2">
    <source>
        <dbReference type="EMBL" id="MDC7695520.1"/>
    </source>
</evidence>
<organism evidence="2 3">
    <name type="scientific">Asticcacaulis currens</name>
    <dbReference type="NCBI Taxonomy" id="2984210"/>
    <lineage>
        <taxon>Bacteria</taxon>
        <taxon>Pseudomonadati</taxon>
        <taxon>Pseudomonadota</taxon>
        <taxon>Alphaproteobacteria</taxon>
        <taxon>Caulobacterales</taxon>
        <taxon>Caulobacteraceae</taxon>
        <taxon>Asticcacaulis</taxon>
    </lineage>
</organism>
<feature type="chain" id="PRO_5047057922" evidence="1">
    <location>
        <begin position="19"/>
        <end position="242"/>
    </location>
</feature>
<keyword evidence="1" id="KW-0732">Signal</keyword>
<evidence type="ECO:0000313" key="3">
    <source>
        <dbReference type="Proteomes" id="UP001216595"/>
    </source>
</evidence>
<proteinExistence type="predicted"/>
<accession>A0ABT5IH38</accession>
<name>A0ABT5IH38_9CAUL</name>
<dbReference type="RefSeq" id="WP_272742182.1">
    <property type="nucleotide sequence ID" value="NZ_JAQQKW010000009.1"/>
</dbReference>
<reference evidence="2 3" key="1">
    <citation type="submission" date="2023-01" db="EMBL/GenBank/DDBJ databases">
        <title>Novel species of the genus Asticcacaulis isolated from rivers.</title>
        <authorList>
            <person name="Lu H."/>
        </authorList>
    </citation>
    <scope>NUCLEOTIDE SEQUENCE [LARGE SCALE GENOMIC DNA]</scope>
    <source>
        <strain evidence="2 3">DXS10W</strain>
    </source>
</reference>
<comment type="caution">
    <text evidence="2">The sequence shown here is derived from an EMBL/GenBank/DDBJ whole genome shotgun (WGS) entry which is preliminary data.</text>
</comment>
<dbReference type="EMBL" id="JAQQKW010000009">
    <property type="protein sequence ID" value="MDC7695520.1"/>
    <property type="molecule type" value="Genomic_DNA"/>
</dbReference>
<evidence type="ECO:0000256" key="1">
    <source>
        <dbReference type="SAM" id="SignalP"/>
    </source>
</evidence>